<evidence type="ECO:0000256" key="2">
    <source>
        <dbReference type="ARBA" id="ARBA00007783"/>
    </source>
</evidence>
<dbReference type="EMBL" id="JACHKA010000001">
    <property type="protein sequence ID" value="MBB5984298.1"/>
    <property type="molecule type" value="Genomic_DNA"/>
</dbReference>
<feature type="domain" description="ABC transmembrane type-2" evidence="9">
    <location>
        <begin position="132"/>
        <end position="368"/>
    </location>
</feature>
<evidence type="ECO:0000256" key="7">
    <source>
        <dbReference type="ARBA" id="ARBA00023136"/>
    </source>
</evidence>
<dbReference type="PROSITE" id="PS51012">
    <property type="entry name" value="ABC_TM2"/>
    <property type="match status" value="1"/>
</dbReference>
<reference evidence="10 11" key="1">
    <citation type="submission" date="2020-08" db="EMBL/GenBank/DDBJ databases">
        <title>Exploring microbial biodiversity for novel pathways involved in the catabolism of aromatic compounds derived from lignin.</title>
        <authorList>
            <person name="Elkins J."/>
        </authorList>
    </citation>
    <scope>NUCLEOTIDE SEQUENCE [LARGE SCALE GENOMIC DNA]</scope>
    <source>
        <strain evidence="10 11">B1D3A</strain>
    </source>
</reference>
<organism evidence="10 11">
    <name type="scientific">Sphingobium lignivorans</name>
    <dbReference type="NCBI Taxonomy" id="2735886"/>
    <lineage>
        <taxon>Bacteria</taxon>
        <taxon>Pseudomonadati</taxon>
        <taxon>Pseudomonadota</taxon>
        <taxon>Alphaproteobacteria</taxon>
        <taxon>Sphingomonadales</taxon>
        <taxon>Sphingomonadaceae</taxon>
        <taxon>Sphingobium</taxon>
    </lineage>
</organism>
<feature type="transmembrane region" description="Helical" evidence="8">
    <location>
        <begin position="255"/>
        <end position="275"/>
    </location>
</feature>
<evidence type="ECO:0000313" key="11">
    <source>
        <dbReference type="Proteomes" id="UP001138540"/>
    </source>
</evidence>
<dbReference type="Gene3D" id="3.40.1710.10">
    <property type="entry name" value="abc type-2 transporter like domain"/>
    <property type="match status" value="1"/>
</dbReference>
<evidence type="ECO:0000313" key="10">
    <source>
        <dbReference type="EMBL" id="MBB5984298.1"/>
    </source>
</evidence>
<keyword evidence="7 8" id="KW-0472">Membrane</keyword>
<gene>
    <name evidence="10" type="ORF">HNP60_000272</name>
</gene>
<feature type="transmembrane region" description="Helical" evidence="8">
    <location>
        <begin position="287"/>
        <end position="307"/>
    </location>
</feature>
<dbReference type="Proteomes" id="UP001138540">
    <property type="component" value="Unassembled WGS sequence"/>
</dbReference>
<evidence type="ECO:0000256" key="3">
    <source>
        <dbReference type="ARBA" id="ARBA00022448"/>
    </source>
</evidence>
<protein>
    <submittedName>
        <fullName evidence="10">ABC-2 type transport system permease protein</fullName>
    </submittedName>
</protein>
<keyword evidence="4" id="KW-1003">Cell membrane</keyword>
<comment type="subcellular location">
    <subcellularLocation>
        <location evidence="1">Cell membrane</location>
        <topology evidence="1">Multi-pass membrane protein</topology>
    </subcellularLocation>
</comment>
<dbReference type="InterPro" id="IPR013525">
    <property type="entry name" value="ABC2_TM"/>
</dbReference>
<keyword evidence="6 8" id="KW-1133">Transmembrane helix</keyword>
<sequence length="370" mass="40386">MSGRLTRLKAMTVKEIWALLRDPKSRMVLILPPLIQLLIFTFATTLDVKNVDIGLVDRSNGAHAQELVQRIAASPQFRDVIVLPSFQAMEAAIDDQKVLAALVIESDFDQKLARGESATVGLVLDGRRSNAAQILGGYVSRIVADYGAELSPRMAARGGGSDVTHWYNPSLDFMWFTLPSLVAIIVSIAGIAITSQAVARERELGTFDQLMVSPLRAHEILIGMMVPPMLVGLFNGILFLLVARFGFGVPFSGSFLLFILSMAVYQLALIGMGLLVSSASMTQQQAFLGSFVVTVPLMLLSGYAAPIDNMPDWLQIVTYADPIRYFLIIVQGLFLKAMPASVVFSQTWPMALIACVTLGAAVWLFRARME</sequence>
<dbReference type="Pfam" id="PF12698">
    <property type="entry name" value="ABC2_membrane_3"/>
    <property type="match status" value="1"/>
</dbReference>
<name>A0ABR6NAL1_9SPHN</name>
<dbReference type="InterPro" id="IPR051449">
    <property type="entry name" value="ABC-2_transporter_component"/>
</dbReference>
<feature type="transmembrane region" description="Helical" evidence="8">
    <location>
        <begin position="347"/>
        <end position="365"/>
    </location>
</feature>
<dbReference type="PANTHER" id="PTHR30294:SF44">
    <property type="entry name" value="MULTIDRUG ABC TRANSPORTER PERMEASE YBHR-RELATED"/>
    <property type="match status" value="1"/>
</dbReference>
<feature type="transmembrane region" description="Helical" evidence="8">
    <location>
        <begin position="220"/>
        <end position="243"/>
    </location>
</feature>
<evidence type="ECO:0000256" key="1">
    <source>
        <dbReference type="ARBA" id="ARBA00004651"/>
    </source>
</evidence>
<comment type="caution">
    <text evidence="10">The sequence shown here is derived from an EMBL/GenBank/DDBJ whole genome shotgun (WGS) entry which is preliminary data.</text>
</comment>
<evidence type="ECO:0000256" key="8">
    <source>
        <dbReference type="SAM" id="Phobius"/>
    </source>
</evidence>
<accession>A0ABR6NAL1</accession>
<dbReference type="RefSeq" id="WP_184149229.1">
    <property type="nucleotide sequence ID" value="NZ_JACHKA010000001.1"/>
</dbReference>
<evidence type="ECO:0000256" key="4">
    <source>
        <dbReference type="ARBA" id="ARBA00022475"/>
    </source>
</evidence>
<evidence type="ECO:0000256" key="6">
    <source>
        <dbReference type="ARBA" id="ARBA00022989"/>
    </source>
</evidence>
<keyword evidence="5 8" id="KW-0812">Transmembrane</keyword>
<comment type="similarity">
    <text evidence="2">Belongs to the ABC-2 integral membrane protein family.</text>
</comment>
<evidence type="ECO:0000256" key="5">
    <source>
        <dbReference type="ARBA" id="ARBA00022692"/>
    </source>
</evidence>
<keyword evidence="3" id="KW-0813">Transport</keyword>
<feature type="transmembrane region" description="Helical" evidence="8">
    <location>
        <begin position="173"/>
        <end position="199"/>
    </location>
</feature>
<keyword evidence="11" id="KW-1185">Reference proteome</keyword>
<proteinExistence type="inferred from homology"/>
<dbReference type="PANTHER" id="PTHR30294">
    <property type="entry name" value="MEMBRANE COMPONENT OF ABC TRANSPORTER YHHJ-RELATED"/>
    <property type="match status" value="1"/>
</dbReference>
<dbReference type="InterPro" id="IPR047817">
    <property type="entry name" value="ABC2_TM_bact-type"/>
</dbReference>
<evidence type="ECO:0000259" key="9">
    <source>
        <dbReference type="PROSITE" id="PS51012"/>
    </source>
</evidence>